<sequence>MSSDYWAKMVDTMMNFGAIAGIGLATASAAGAGWSSLDSASSNT</sequence>
<keyword evidence="2" id="KW-1185">Reference proteome</keyword>
<proteinExistence type="predicted"/>
<gene>
    <name evidence="1" type="ORF">SAMN05444580_103429</name>
</gene>
<accession>A0A1G6T7Z4</accession>
<dbReference type="RefSeq" id="WP_255312558.1">
    <property type="nucleotide sequence ID" value="NZ_FNAB01000003.1"/>
</dbReference>
<reference evidence="1 2" key="1">
    <citation type="submission" date="2016-10" db="EMBL/GenBank/DDBJ databases">
        <authorList>
            <person name="de Groot N.N."/>
        </authorList>
    </citation>
    <scope>NUCLEOTIDE SEQUENCE [LARGE SCALE GENOMIC DNA]</scope>
    <source>
        <strain evidence="1 2">JCM 11308</strain>
    </source>
</reference>
<organism evidence="1 2">
    <name type="scientific">Rhodococcus tukisamuensis</name>
    <dbReference type="NCBI Taxonomy" id="168276"/>
    <lineage>
        <taxon>Bacteria</taxon>
        <taxon>Bacillati</taxon>
        <taxon>Actinomycetota</taxon>
        <taxon>Actinomycetes</taxon>
        <taxon>Mycobacteriales</taxon>
        <taxon>Nocardiaceae</taxon>
        <taxon>Rhodococcus</taxon>
    </lineage>
</organism>
<dbReference type="EMBL" id="FNAB01000003">
    <property type="protein sequence ID" value="SDD25123.1"/>
    <property type="molecule type" value="Genomic_DNA"/>
</dbReference>
<dbReference type="STRING" id="168276.SAMN05444580_103429"/>
<protein>
    <submittedName>
        <fullName evidence="1">Uncharacterized protein</fullName>
    </submittedName>
</protein>
<evidence type="ECO:0000313" key="1">
    <source>
        <dbReference type="EMBL" id="SDD25123.1"/>
    </source>
</evidence>
<dbReference type="Proteomes" id="UP000199417">
    <property type="component" value="Unassembled WGS sequence"/>
</dbReference>
<evidence type="ECO:0000313" key="2">
    <source>
        <dbReference type="Proteomes" id="UP000199417"/>
    </source>
</evidence>
<name>A0A1G6T7Z4_9NOCA</name>
<dbReference type="AlphaFoldDB" id="A0A1G6T7Z4"/>